<evidence type="ECO:0000256" key="4">
    <source>
        <dbReference type="ARBA" id="ARBA00022737"/>
    </source>
</evidence>
<feature type="domain" description="C2" evidence="10">
    <location>
        <begin position="1553"/>
        <end position="1702"/>
    </location>
</feature>
<keyword evidence="6 9" id="KW-1133">Transmembrane helix</keyword>
<keyword evidence="5" id="KW-0106">Calcium</keyword>
<dbReference type="Proteomes" id="UP000694420">
    <property type="component" value="Unplaced"/>
</dbReference>
<feature type="domain" description="C2" evidence="10">
    <location>
        <begin position="1037"/>
        <end position="1168"/>
    </location>
</feature>
<evidence type="ECO:0000256" key="8">
    <source>
        <dbReference type="SAM" id="MobiDB-lite"/>
    </source>
</evidence>
<evidence type="ECO:0000256" key="1">
    <source>
        <dbReference type="ARBA" id="ARBA00004167"/>
    </source>
</evidence>
<evidence type="ECO:0000256" key="2">
    <source>
        <dbReference type="ARBA" id="ARBA00022692"/>
    </source>
</evidence>
<feature type="domain" description="C2" evidence="10">
    <location>
        <begin position="342"/>
        <end position="477"/>
    </location>
</feature>
<dbReference type="InterPro" id="IPR035892">
    <property type="entry name" value="C2_domain_sf"/>
</dbReference>
<keyword evidence="4" id="KW-0677">Repeat</keyword>
<dbReference type="InterPro" id="IPR012561">
    <property type="entry name" value="Ferlin_B-domain"/>
</dbReference>
<dbReference type="CDD" id="cd04018">
    <property type="entry name" value="C2C_Ferlin"/>
    <property type="match status" value="1"/>
</dbReference>
<dbReference type="InterPro" id="IPR032362">
    <property type="entry name" value="Ferlin_C"/>
</dbReference>
<feature type="domain" description="C2" evidence="10">
    <location>
        <begin position="185"/>
        <end position="303"/>
    </location>
</feature>
<dbReference type="Pfam" id="PF16165">
    <property type="entry name" value="Ferlin_C"/>
    <property type="match status" value="1"/>
</dbReference>
<accession>A0A8C7EAC0</accession>
<dbReference type="InterPro" id="IPR012968">
    <property type="entry name" value="FerIin_dom"/>
</dbReference>
<evidence type="ECO:0000313" key="12">
    <source>
        <dbReference type="Proteomes" id="UP000694420"/>
    </source>
</evidence>
<dbReference type="SUPFAM" id="SSF49562">
    <property type="entry name" value="C2 domain (Calcium/lipid-binding domain, CaLB)"/>
    <property type="match status" value="7"/>
</dbReference>
<dbReference type="Ensembl" id="ENSNPET00000005416.1">
    <property type="protein sequence ID" value="ENSNPEP00000005284.1"/>
    <property type="gene ID" value="ENSNPEG00000003952.1"/>
</dbReference>
<evidence type="ECO:0000256" key="6">
    <source>
        <dbReference type="ARBA" id="ARBA00022989"/>
    </source>
</evidence>
<comment type="subcellular location">
    <subcellularLocation>
        <location evidence="1">Membrane</location>
        <topology evidence="1">Single-pass membrane protein</topology>
    </subcellularLocation>
</comment>
<proteinExistence type="predicted"/>
<dbReference type="Pfam" id="PF22901">
    <property type="entry name" value="dsrm_Ferlin"/>
    <property type="match status" value="1"/>
</dbReference>
<keyword evidence="12" id="KW-1185">Reference proteome</keyword>
<dbReference type="CDD" id="cd04011">
    <property type="entry name" value="C2B_Ferlin"/>
    <property type="match status" value="1"/>
</dbReference>
<dbReference type="GO" id="GO:0007009">
    <property type="term" value="P:plasma membrane organization"/>
    <property type="evidence" value="ECO:0007669"/>
    <property type="project" value="TreeGrafter"/>
</dbReference>
<dbReference type="PROSITE" id="PS50004">
    <property type="entry name" value="C2"/>
    <property type="match status" value="7"/>
</dbReference>
<keyword evidence="3" id="KW-0479">Metal-binding</keyword>
<evidence type="ECO:0000256" key="7">
    <source>
        <dbReference type="ARBA" id="ARBA00023136"/>
    </source>
</evidence>
<feature type="domain" description="C2" evidence="10">
    <location>
        <begin position="1313"/>
        <end position="1432"/>
    </location>
</feature>
<dbReference type="PANTHER" id="PTHR12546">
    <property type="entry name" value="FER-1-LIKE"/>
    <property type="match status" value="1"/>
</dbReference>
<dbReference type="GO" id="GO:0016020">
    <property type="term" value="C:membrane"/>
    <property type="evidence" value="ECO:0007669"/>
    <property type="project" value="UniProtKB-SubCell"/>
</dbReference>
<evidence type="ECO:0000313" key="11">
    <source>
        <dbReference type="Ensembl" id="ENSNPEP00000005284.1"/>
    </source>
</evidence>
<dbReference type="Gene3D" id="2.60.40.150">
    <property type="entry name" value="C2 domain"/>
    <property type="match status" value="6"/>
</dbReference>
<dbReference type="InterPro" id="IPR037721">
    <property type="entry name" value="Ferlin"/>
</dbReference>
<evidence type="ECO:0000256" key="5">
    <source>
        <dbReference type="ARBA" id="ARBA00022837"/>
    </source>
</evidence>
<dbReference type="InterPro" id="IPR037724">
    <property type="entry name" value="C2E_Ferlin"/>
</dbReference>
<name>A0A8C7EAC0_NOTPE</name>
<dbReference type="CDD" id="cd08374">
    <property type="entry name" value="C2F_Ferlin"/>
    <property type="match status" value="1"/>
</dbReference>
<feature type="domain" description="C2" evidence="10">
    <location>
        <begin position="1"/>
        <end position="98"/>
    </location>
</feature>
<keyword evidence="7 9" id="KW-0472">Membrane</keyword>
<evidence type="ECO:0000256" key="9">
    <source>
        <dbReference type="SAM" id="Phobius"/>
    </source>
</evidence>
<sequence>MALIVAVRRLSQLPGRGERQVQLSFRGFTQRTRRLRCGAEAVFGELFRWPHYGKLIMGEMLSIKVYNCSKVFSNRLLGTLVLSLQHLMTSGRLILREALVDRNHSIYIELDLRYQPPDGSAGTWVEDDFVYQMKDRYWDLGKRKLDTEGQRASELDRKAAALGRKLVKGLETDDEEEEEEEDFYDVSEMEVSGIVFRFSSMFSQVGINIIEAQKLVGVNINPFVVVKVGEEKRQTATQKSTNCPFYNEVHVAVRSLGAQEDLCCLQVFHSKKIPFLGTCIGTFKMDVVTVYNQPDHRFFQKWAVISDPTDTRAGVKGFVKCNISVTARGDVVGSLPTSSSSRDEDIERNLLLPKRVPAERPWARVCIKLYRAEGLPSMSAGIMGGFSKIIGEKKVFIDPYVQVSFCGQQGETSVESSTTEPEWNEQISFIEMFPPLAKNIKVQVLDDANVGDVALATHYIDLHQISDPGRNGFNPTFGPAWVNLYGSPQNSALRDIHKDLNEGMGEGIFYRGRLLMAITVEIFSSPSVAEGRLADKTKGALSKLKLKKKSKKSKEKAKELIQLQGEEEAGGSLEAEQPGEVTVEVEELHPLPENALGRKEEFLLFAAFFEATMMDSSLGSKPVSFEVSIGAREEKQSLLDQSSDSELDVEVLVPTSAARNKSVTISQRPEPMEYDRSYSCLPMAHEKPCAYVWSYWEDHTWRLCNSNWIVKLAERLVVFAGHGVALWDAVLPIVLASLILYAKQGLRVRRRLTRTNIKEKVKEMRRILAKLRFLAKEPQGTLPDVLVWMLSNNKRIAYARIPAQNVLYSVVEEEKGKDCAKIQTVFLKVPGSHAGEIFAKLEIYMWLGVTKYAKNCTVELPEEQWGSLLFLLPDFSYFQLRAHLYQARGILPADDNGLSDPFARVIFSTYCQTTRILEETLSPMWNELLLFDQLIIDGKREELKTETPIVIVNLFNHHKFGSSEFLGQAFAIPQVKLLDEPYSKPALQFFDFYKGTKAAGELIATFELIELDYSGYLEPAVPEDVEPKEPGFLGDPRTGRFIIPEGIRPVLKEFRIEILFWGLRDLKRVNLFEVDQPQVIIECAGKKVESEVIIAYKENSNFTELVKYMDVELPEQVYLHPPLSIFVVEKRAFGRTVLVGTHIVSNVMKFSPRELEEALEDEPKGKLLSEKTLMFRTSIKGLAPLKKIPINKLIKKNSGYEEEKPELEELDWWSKYYESLKELSNQVMSCDSCQHRTSDMVEAASRWSVPQMTFCLFQIYNSELESEFDNFEDWLCIFLLHRGRTNEDEDGNEDEHFVGKYKGSFHVYPTEEAGTEHRISQGIPRNRPIKVLVRVYIVKATNLSPADPNGKADPYVVVTVGQEHKDTKERYIPKQLNPVFGEVVELTVSFPMESELTVAVFDHDLFGSDDLIGETKIDLENRFYSKHRANCGVASQYDTSGYNMWRDAFKPTQILDSLCKKNSLPAAEYRREEVKVNNQVFKIPPEAFPEDESWSAHDEHKALYVLQHWEEMQGCGYKLVPEHVEVRSLYNPENPGLVQGSLHMWIDMFPNDVPAPPPVNIKPRLPISYELRVIIWNTDDVILDDINPITGEPSSDIYVKSWIKGLDHDKQETDVHFNSLTGEGNFNWRFVFRFNYLPTEKEITYKKKDSVFSVEESEFREPAVLVLQVWDYDRISANDFLGSIELKLHDMVRAAKSSEHCTIKMAKENATPRFSIFRNKRMRGWWPFIKLRDQEDEEREEREANQKKKKKKKRKWSSSVKPEDVQFTDPSGNKYLLTGKVEAELQLLTVEEAEKSPVGLGRKEPEPLEKPNRPKTSFNWFVNPMKTFVFFIWKRYKKYIIVLFIAAVLTVFLVLLIYTMPGYISEKIING</sequence>
<dbReference type="InterPro" id="IPR037720">
    <property type="entry name" value="C2B_Ferlin"/>
</dbReference>
<dbReference type="InterPro" id="IPR037726">
    <property type="entry name" value="C2A_Ferlin"/>
</dbReference>
<dbReference type="FunFam" id="2.60.40.150:FF:000034">
    <property type="entry name" value="otoferlin isoform X2"/>
    <property type="match status" value="1"/>
</dbReference>
<feature type="domain" description="C2" evidence="10">
    <location>
        <begin position="861"/>
        <end position="990"/>
    </location>
</feature>
<reference evidence="11" key="2">
    <citation type="submission" date="2025-09" db="UniProtKB">
        <authorList>
            <consortium name="Ensembl"/>
        </authorList>
    </citation>
    <scope>IDENTIFICATION</scope>
</reference>
<dbReference type="InterPro" id="IPR037722">
    <property type="entry name" value="C2C_Ferlin"/>
</dbReference>
<dbReference type="PANTHER" id="PTHR12546:SF36">
    <property type="entry name" value="FER-1-LIKE PROTEIN 4"/>
    <property type="match status" value="1"/>
</dbReference>
<dbReference type="SMART" id="SM01201">
    <property type="entry name" value="FerB"/>
    <property type="match status" value="1"/>
</dbReference>
<dbReference type="InterPro" id="IPR037725">
    <property type="entry name" value="C2F_Ferlin"/>
</dbReference>
<feature type="region of interest" description="Disordered" evidence="8">
    <location>
        <begin position="1737"/>
        <end position="1757"/>
    </location>
</feature>
<dbReference type="CDD" id="cd08373">
    <property type="entry name" value="C2A_Ferlin"/>
    <property type="match status" value="1"/>
</dbReference>
<dbReference type="GO" id="GO:0046872">
    <property type="term" value="F:metal ion binding"/>
    <property type="evidence" value="ECO:0007669"/>
    <property type="project" value="UniProtKB-KW"/>
</dbReference>
<feature type="compositionally biased region" description="Basic residues" evidence="8">
    <location>
        <begin position="1747"/>
        <end position="1756"/>
    </location>
</feature>
<reference evidence="11" key="1">
    <citation type="submission" date="2025-08" db="UniProtKB">
        <authorList>
            <consortium name="Ensembl"/>
        </authorList>
    </citation>
    <scope>IDENTIFICATION</scope>
</reference>
<dbReference type="InterPro" id="IPR037723">
    <property type="entry name" value="C2D_Ferlin"/>
</dbReference>
<evidence type="ECO:0000256" key="3">
    <source>
        <dbReference type="ARBA" id="ARBA00022723"/>
    </source>
</evidence>
<dbReference type="Pfam" id="PF08150">
    <property type="entry name" value="FerB"/>
    <property type="match status" value="1"/>
</dbReference>
<evidence type="ECO:0000259" key="10">
    <source>
        <dbReference type="PROSITE" id="PS50004"/>
    </source>
</evidence>
<dbReference type="InterPro" id="IPR055072">
    <property type="entry name" value="Ferlin_DSRM"/>
</dbReference>
<gene>
    <name evidence="11" type="primary">LOC112945680</name>
</gene>
<feature type="transmembrane region" description="Helical" evidence="9">
    <location>
        <begin position="1839"/>
        <end position="1858"/>
    </location>
</feature>
<dbReference type="SMART" id="SM00239">
    <property type="entry name" value="C2"/>
    <property type="match status" value="6"/>
</dbReference>
<dbReference type="Pfam" id="PF00168">
    <property type="entry name" value="C2"/>
    <property type="match status" value="5"/>
</dbReference>
<keyword evidence="2 9" id="KW-0812">Transmembrane</keyword>
<protein>
    <submittedName>
        <fullName evidence="11">Fer-1-like protein 4</fullName>
    </submittedName>
</protein>
<dbReference type="InterPro" id="IPR000008">
    <property type="entry name" value="C2_dom"/>
</dbReference>
<dbReference type="SMART" id="SM01202">
    <property type="entry name" value="FerI"/>
    <property type="match status" value="1"/>
</dbReference>
<dbReference type="Pfam" id="PF08151">
    <property type="entry name" value="FerI"/>
    <property type="match status" value="1"/>
</dbReference>
<dbReference type="CDD" id="cd04037">
    <property type="entry name" value="C2E_Ferlin"/>
    <property type="match status" value="1"/>
</dbReference>
<organism evidence="11 12">
    <name type="scientific">Nothoprocta perdicaria</name>
    <name type="common">Chilean tinamou</name>
    <name type="synonym">Crypturus perdicarius</name>
    <dbReference type="NCBI Taxonomy" id="30464"/>
    <lineage>
        <taxon>Eukaryota</taxon>
        <taxon>Metazoa</taxon>
        <taxon>Chordata</taxon>
        <taxon>Craniata</taxon>
        <taxon>Vertebrata</taxon>
        <taxon>Euteleostomi</taxon>
        <taxon>Archelosauria</taxon>
        <taxon>Archosauria</taxon>
        <taxon>Dinosauria</taxon>
        <taxon>Saurischia</taxon>
        <taxon>Theropoda</taxon>
        <taxon>Coelurosauria</taxon>
        <taxon>Aves</taxon>
        <taxon>Palaeognathae</taxon>
        <taxon>Tinamiformes</taxon>
        <taxon>Tinamidae</taxon>
        <taxon>Nothoprocta</taxon>
    </lineage>
</organism>
<dbReference type="CDD" id="cd04017">
    <property type="entry name" value="C2D_Ferlin"/>
    <property type="match status" value="1"/>
</dbReference>